<evidence type="ECO:0000256" key="2">
    <source>
        <dbReference type="ARBA" id="ARBA00022771"/>
    </source>
</evidence>
<feature type="compositionally biased region" description="Pro residues" evidence="5">
    <location>
        <begin position="1"/>
        <end position="13"/>
    </location>
</feature>
<feature type="compositionally biased region" description="Low complexity" evidence="5">
    <location>
        <begin position="118"/>
        <end position="131"/>
    </location>
</feature>
<dbReference type="EMBL" id="CAUYUJ010019384">
    <property type="protein sequence ID" value="CAK0890731.1"/>
    <property type="molecule type" value="Genomic_DNA"/>
</dbReference>
<feature type="domain" description="C3H1-type" evidence="6">
    <location>
        <begin position="419"/>
        <end position="446"/>
    </location>
</feature>
<dbReference type="SMART" id="SM00355">
    <property type="entry name" value="ZnF_C2H2"/>
    <property type="match status" value="2"/>
</dbReference>
<comment type="caution">
    <text evidence="7">The sequence shown here is derived from an EMBL/GenBank/DDBJ whole genome shotgun (WGS) entry which is preliminary data.</text>
</comment>
<organism evidence="7 8">
    <name type="scientific">Prorocentrum cordatum</name>
    <dbReference type="NCBI Taxonomy" id="2364126"/>
    <lineage>
        <taxon>Eukaryota</taxon>
        <taxon>Sar</taxon>
        <taxon>Alveolata</taxon>
        <taxon>Dinophyceae</taxon>
        <taxon>Prorocentrales</taxon>
        <taxon>Prorocentraceae</taxon>
        <taxon>Prorocentrum</taxon>
    </lineage>
</organism>
<accession>A0ABN9WV67</accession>
<feature type="zinc finger region" description="C3H1-type" evidence="4">
    <location>
        <begin position="419"/>
        <end position="446"/>
    </location>
</feature>
<keyword evidence="2 4" id="KW-0863">Zinc-finger</keyword>
<proteinExistence type="predicted"/>
<dbReference type="PROSITE" id="PS50103">
    <property type="entry name" value="ZF_C3H1"/>
    <property type="match status" value="1"/>
</dbReference>
<reference evidence="7" key="1">
    <citation type="submission" date="2023-10" db="EMBL/GenBank/DDBJ databases">
        <authorList>
            <person name="Chen Y."/>
            <person name="Shah S."/>
            <person name="Dougan E. K."/>
            <person name="Thang M."/>
            <person name="Chan C."/>
        </authorList>
    </citation>
    <scope>NUCLEOTIDE SEQUENCE [LARGE SCALE GENOMIC DNA]</scope>
</reference>
<dbReference type="InterPro" id="IPR000571">
    <property type="entry name" value="Znf_CCCH"/>
</dbReference>
<dbReference type="PANTHER" id="PTHR13309">
    <property type="entry name" value="NUCLEAR FRAGILE X MENTAL RETARDATION PROTEIN INTERACTING PROTEIN 1"/>
    <property type="match status" value="1"/>
</dbReference>
<evidence type="ECO:0000256" key="4">
    <source>
        <dbReference type="PROSITE-ProRule" id="PRU00723"/>
    </source>
</evidence>
<dbReference type="PANTHER" id="PTHR13309:SF0">
    <property type="entry name" value="FMR1-INTERACTING PROTEIN NUFIP1"/>
    <property type="match status" value="1"/>
</dbReference>
<feature type="compositionally biased region" description="Basic residues" evidence="5">
    <location>
        <begin position="341"/>
        <end position="351"/>
    </location>
</feature>
<dbReference type="InterPro" id="IPR039136">
    <property type="entry name" value="NUFIP1-like"/>
</dbReference>
<evidence type="ECO:0000313" key="7">
    <source>
        <dbReference type="EMBL" id="CAK0890731.1"/>
    </source>
</evidence>
<feature type="compositionally biased region" description="Basic and acidic residues" evidence="5">
    <location>
        <begin position="48"/>
        <end position="69"/>
    </location>
</feature>
<dbReference type="SMART" id="SM00356">
    <property type="entry name" value="ZnF_C3H1"/>
    <property type="match status" value="1"/>
</dbReference>
<dbReference type="InterPro" id="IPR013087">
    <property type="entry name" value="Znf_C2H2_type"/>
</dbReference>
<gene>
    <name evidence="7" type="ORF">PCOR1329_LOCUS70844</name>
</gene>
<evidence type="ECO:0000259" key="6">
    <source>
        <dbReference type="PROSITE" id="PS50103"/>
    </source>
</evidence>
<dbReference type="InterPro" id="IPR036855">
    <property type="entry name" value="Znf_CCCH_sf"/>
</dbReference>
<dbReference type="Gene3D" id="4.10.1000.10">
    <property type="entry name" value="Zinc finger, CCCH-type"/>
    <property type="match status" value="1"/>
</dbReference>
<dbReference type="Proteomes" id="UP001189429">
    <property type="component" value="Unassembled WGS sequence"/>
</dbReference>
<dbReference type="Pfam" id="PF10453">
    <property type="entry name" value="NUFIP1"/>
    <property type="match status" value="1"/>
</dbReference>
<feature type="compositionally biased region" description="Basic and acidic residues" evidence="5">
    <location>
        <begin position="17"/>
        <end position="26"/>
    </location>
</feature>
<evidence type="ECO:0000256" key="3">
    <source>
        <dbReference type="ARBA" id="ARBA00022833"/>
    </source>
</evidence>
<feature type="region of interest" description="Disordered" evidence="5">
    <location>
        <begin position="309"/>
        <end position="357"/>
    </location>
</feature>
<protein>
    <recommendedName>
        <fullName evidence="6">C3H1-type domain-containing protein</fullName>
    </recommendedName>
</protein>
<dbReference type="PROSITE" id="PS00028">
    <property type="entry name" value="ZINC_FINGER_C2H2_1"/>
    <property type="match status" value="1"/>
</dbReference>
<dbReference type="InterPro" id="IPR019496">
    <property type="entry name" value="NUFIP1_cons_dom"/>
</dbReference>
<evidence type="ECO:0000313" key="8">
    <source>
        <dbReference type="Proteomes" id="UP001189429"/>
    </source>
</evidence>
<feature type="compositionally biased region" description="Basic and acidic residues" evidence="5">
    <location>
        <begin position="132"/>
        <end position="149"/>
    </location>
</feature>
<evidence type="ECO:0000256" key="5">
    <source>
        <dbReference type="SAM" id="MobiDB-lite"/>
    </source>
</evidence>
<keyword evidence="1 4" id="KW-0479">Metal-binding</keyword>
<feature type="compositionally biased region" description="Basic residues" evidence="5">
    <location>
        <begin position="322"/>
        <end position="331"/>
    </location>
</feature>
<feature type="compositionally biased region" description="Gly residues" evidence="5">
    <location>
        <begin position="83"/>
        <end position="96"/>
    </location>
</feature>
<feature type="region of interest" description="Disordered" evidence="5">
    <location>
        <begin position="1"/>
        <end position="168"/>
    </location>
</feature>
<dbReference type="SUPFAM" id="SSF90229">
    <property type="entry name" value="CCCH zinc finger"/>
    <property type="match status" value="1"/>
</dbReference>
<keyword evidence="8" id="KW-1185">Reference proteome</keyword>
<sequence>PPPQPAPPAPPPASRTRSADQRDRSRTPQPPTRPGGGAEEVRGMAAVLEDHQSKQDGWNRQEWGGDRQEWGGGRRWSGSGEQRAGGGRFEGGGGLGWRARQPAAGDRWGSGFPRDRSASPSAAASSASGAGRSRDGRWGGGGDRGRQDWGRGGQQQRSSFQRGWGHQSQRCTPFVSAKKWLKREKAPSEFFCNVCNKDLKRRERYEEHIKEDHIPCTEPGCTFSGPEHSMAAHRLSHSKAADGKSVLESPEEIKAWIAGRRANFPSKANAEKKALQEERRMMSGALMDEDARPKPGMIEKLLRKQSMDSGGDYGKGWDKGWSKGKKGKGKGKFMDKGKGKDKGKKGKKGKGKGKDKGYSYRPAVFEGDSWGSALAGLPPPAEHALVSVPMPSMLANCVPLEAPFGHVAPPPALAPTRRAGSKGVCKYFEKGFCFHGDRCQYDHGPGLPALPMLMDAGASTAAAAAEQAARVPWWALASTLANRACRPGEGPAGTVGSAQAGAQGVRATRVPGCHPPGSRQRRDGLLRRLLKADVDGRGSQTCMGTGTAESRMFLEARFFLPQGLPQMHGHARPAASWPRASGPATVAPPCPLVGTYRGRPVCWGGLPEVASGAAAVLQELGVEPMEAVQVASGAAAVLQELGVEPMEVDEDLDDADIAELADVLV</sequence>
<feature type="compositionally biased region" description="Low complexity" evidence="5">
    <location>
        <begin position="154"/>
        <end position="165"/>
    </location>
</feature>
<keyword evidence="3 4" id="KW-0862">Zinc</keyword>
<feature type="non-terminal residue" evidence="7">
    <location>
        <position position="1"/>
    </location>
</feature>
<name>A0ABN9WV67_9DINO</name>
<evidence type="ECO:0000256" key="1">
    <source>
        <dbReference type="ARBA" id="ARBA00022723"/>
    </source>
</evidence>